<evidence type="ECO:0000256" key="3">
    <source>
        <dbReference type="SAM" id="MobiDB-lite"/>
    </source>
</evidence>
<dbReference type="GO" id="GO:0005737">
    <property type="term" value="C:cytoplasm"/>
    <property type="evidence" value="ECO:0007669"/>
    <property type="project" value="UniProtKB-SubCell"/>
</dbReference>
<protein>
    <submittedName>
        <fullName evidence="4">Tetratricopeptide repeat-containing protein</fullName>
    </submittedName>
</protein>
<dbReference type="Gene3D" id="1.25.10.10">
    <property type="entry name" value="Leucine-rich Repeat Variant"/>
    <property type="match status" value="1"/>
</dbReference>
<dbReference type="AlphaFoldDB" id="A0A086KWP9"/>
<dbReference type="SMART" id="SM00028">
    <property type="entry name" value="TPR"/>
    <property type="match status" value="3"/>
</dbReference>
<evidence type="ECO:0000313" key="5">
    <source>
        <dbReference type="Proteomes" id="UP000028828"/>
    </source>
</evidence>
<reference evidence="4 5" key="1">
    <citation type="submission" date="2014-03" db="EMBL/GenBank/DDBJ databases">
        <authorList>
            <person name="Sibley D."/>
            <person name="Venepally P."/>
            <person name="Karamycheva S."/>
            <person name="Hadjithomas M."/>
            <person name="Khan A."/>
            <person name="Brunk B."/>
            <person name="Roos D."/>
            <person name="Caler E."/>
            <person name="Lorenzi H."/>
        </authorList>
    </citation>
    <scope>NUCLEOTIDE SEQUENCE [LARGE SCALE GENOMIC DNA]</scope>
    <source>
        <strain evidence="5">p89</strain>
    </source>
</reference>
<gene>
    <name evidence="4" type="ORF">TGP89_249480</name>
</gene>
<dbReference type="Pfam" id="PF13181">
    <property type="entry name" value="TPR_8"/>
    <property type="match status" value="2"/>
</dbReference>
<proteinExistence type="predicted"/>
<dbReference type="Gene3D" id="1.25.40.10">
    <property type="entry name" value="Tetratricopeptide repeat domain"/>
    <property type="match status" value="1"/>
</dbReference>
<dbReference type="InterPro" id="IPR016024">
    <property type="entry name" value="ARM-type_fold"/>
</dbReference>
<name>A0A086KWP9_TOXGO</name>
<dbReference type="GO" id="GO:0051879">
    <property type="term" value="F:Hsp90 protein binding"/>
    <property type="evidence" value="ECO:0007669"/>
    <property type="project" value="TreeGrafter"/>
</dbReference>
<sequence>MEDLSNATLARLQALKEEGNAEFKRGKFESAIEAYSRCLADASDTLDKEPDVLGGACAASLSSSDSQVAEPRKESPAILKRVAELKAQILCNRALCYQRTKQFAAAEADCTRAIALHPAYVKSYYRRAVALDAQGRRKECVEDLQTCLRLQPGNKEAQEMLAGVRDKVMKEEETRVEEQLPENLLTAGLNDVLTASKRVASLRQLGAFVQERKLRRQFLRDGGLRRVAVALKSQMDSELEGNGQPHRSLESLPETTASDPVASEESKSSADAVLPVSVEAACWELLLSVVQQHQADDEDDANKALQTSVEAVNAPLQVDAPVLECRQALSGLWTPNDFLVRLRQLLRAGVARSDGLAATAANEEAGKLRTVWRGEACDRLLRTMGCVVQLQAAQFDEDASFLEACAAGLECIDSREVQRAAVAALVGVADARRRLGGRVAAVRLRHGLEKCLEDALQVVSDAEHELAGEDARSQLATASKKSDRLEAVSRLQGQTEYLIITLIALLADKDRGKEEPPDMSRLVDQLLSPYFRPCADPEESVVTLTVGLKALRLILTAAREVARAYLISASSILPYLLAAAAGGVGTAQSGAAGTAAHRRQQEAALEVLLACMDFPELRATLLEANAVPVFAKVCSESANVGCWMRARLAAALARLSVHDEDVRIQVFDSIDFYDVLDVLVSEIRAAGGDGRQVAEPSTEAKNAQKGQPMAVGEETFRSLLEIFFFLSLHGDFKARLVTGKKGARVLRTLLQVANGAGKKGASSSLTRYLLLQSLCNIMRSREDRQRQRRRKGEVGSPLADVDDEQLQQLEELFKKLPEGAKPAANGEVDLGDKALATQLRDMLLDLNVVHAIAVNVCATPPPSSNVLCAAAQALKFLCEDSRHRGRAVQEGGIRTLLVAASGLEEFPDDQRNARQAAAQLCITTNPALFSYRESLDLVPCLAPLLKDRHELLQYEGALALTNLCALSEEVRMRAWLGGVWEGFEDLMFGENELLRAAGLEGWCNLSASPTVQTEIGKKMERFAAEKQEVQDMKLLLAFTRETNNPRAQSAAVAALAMLLANEKVARCLPAYSLFGNLALSLEEAKAEQEALIVRCVSALYNVWIELSSSEAGAETRMQIVKTLQRNQQKLTGDAQHLAKEVLTAELSQTNTHTKESTPDPS</sequence>
<dbReference type="Proteomes" id="UP000028828">
    <property type="component" value="Unassembled WGS sequence"/>
</dbReference>
<dbReference type="SUPFAM" id="SSF48452">
    <property type="entry name" value="TPR-like"/>
    <property type="match status" value="1"/>
</dbReference>
<evidence type="ECO:0000256" key="2">
    <source>
        <dbReference type="ARBA" id="ARBA00022490"/>
    </source>
</evidence>
<keyword evidence="2" id="KW-0963">Cytoplasm</keyword>
<feature type="region of interest" description="Disordered" evidence="3">
    <location>
        <begin position="781"/>
        <end position="800"/>
    </location>
</feature>
<dbReference type="PANTHER" id="PTHR45994:SF1">
    <property type="entry name" value="FI21225P1"/>
    <property type="match status" value="1"/>
</dbReference>
<accession>A0A086KWP9</accession>
<evidence type="ECO:0000313" key="4">
    <source>
        <dbReference type="EMBL" id="KFG48817.1"/>
    </source>
</evidence>
<dbReference type="InterPro" id="IPR011989">
    <property type="entry name" value="ARM-like"/>
</dbReference>
<feature type="region of interest" description="Disordered" evidence="3">
    <location>
        <begin position="235"/>
        <end position="269"/>
    </location>
</feature>
<dbReference type="InterPro" id="IPR019734">
    <property type="entry name" value="TPR_rpt"/>
</dbReference>
<dbReference type="EMBL" id="AEYI02000492">
    <property type="protein sequence ID" value="KFG48817.1"/>
    <property type="molecule type" value="Genomic_DNA"/>
</dbReference>
<dbReference type="PANTHER" id="PTHR45994">
    <property type="entry name" value="FI21225P1"/>
    <property type="match status" value="1"/>
</dbReference>
<dbReference type="OrthoDB" id="433738at2759"/>
<comment type="subcellular location">
    <subcellularLocation>
        <location evidence="1">Cytoplasm</location>
    </subcellularLocation>
</comment>
<evidence type="ECO:0000256" key="1">
    <source>
        <dbReference type="ARBA" id="ARBA00004496"/>
    </source>
</evidence>
<dbReference type="InterPro" id="IPR011990">
    <property type="entry name" value="TPR-like_helical_dom_sf"/>
</dbReference>
<dbReference type="VEuPathDB" id="ToxoDB:TGP89_249480"/>
<comment type="caution">
    <text evidence="4">The sequence shown here is derived from an EMBL/GenBank/DDBJ whole genome shotgun (WGS) entry which is preliminary data.</text>
</comment>
<dbReference type="SUPFAM" id="SSF48371">
    <property type="entry name" value="ARM repeat"/>
    <property type="match status" value="2"/>
</dbReference>
<organism evidence="4 5">
    <name type="scientific">Toxoplasma gondii p89</name>
    <dbReference type="NCBI Taxonomy" id="943119"/>
    <lineage>
        <taxon>Eukaryota</taxon>
        <taxon>Sar</taxon>
        <taxon>Alveolata</taxon>
        <taxon>Apicomplexa</taxon>
        <taxon>Conoidasida</taxon>
        <taxon>Coccidia</taxon>
        <taxon>Eucoccidiorida</taxon>
        <taxon>Eimeriorina</taxon>
        <taxon>Sarcocystidae</taxon>
        <taxon>Toxoplasma</taxon>
    </lineage>
</organism>